<name>A0A8J1TWN1_OWEFU</name>
<proteinExistence type="predicted"/>
<feature type="transmembrane region" description="Helical" evidence="3">
    <location>
        <begin position="126"/>
        <end position="145"/>
    </location>
</feature>
<dbReference type="EMBL" id="CAIIXF020000010">
    <property type="protein sequence ID" value="CAH1796577.1"/>
    <property type="molecule type" value="Genomic_DNA"/>
</dbReference>
<evidence type="ECO:0000313" key="5">
    <source>
        <dbReference type="Proteomes" id="UP000749559"/>
    </source>
</evidence>
<dbReference type="Proteomes" id="UP000749559">
    <property type="component" value="Unassembled WGS sequence"/>
</dbReference>
<dbReference type="InterPro" id="IPR020846">
    <property type="entry name" value="MFS_dom"/>
</dbReference>
<feature type="transmembrane region" description="Helical" evidence="3">
    <location>
        <begin position="581"/>
        <end position="603"/>
    </location>
</feature>
<dbReference type="InterPro" id="IPR036259">
    <property type="entry name" value="MFS_trans_sf"/>
</dbReference>
<dbReference type="Gene3D" id="1.20.1250.20">
    <property type="entry name" value="MFS general substrate transporter like domains"/>
    <property type="match status" value="2"/>
</dbReference>
<reference evidence="4" key="1">
    <citation type="submission" date="2022-03" db="EMBL/GenBank/DDBJ databases">
        <authorList>
            <person name="Martin C."/>
        </authorList>
    </citation>
    <scope>NUCLEOTIDE SEQUENCE</scope>
</reference>
<comment type="caution">
    <text evidence="4">The sequence shown here is derived from an EMBL/GenBank/DDBJ whole genome shotgun (WGS) entry which is preliminary data.</text>
</comment>
<feature type="transmembrane region" description="Helical" evidence="3">
    <location>
        <begin position="609"/>
        <end position="630"/>
    </location>
</feature>
<evidence type="ECO:0000256" key="3">
    <source>
        <dbReference type="SAM" id="Phobius"/>
    </source>
</evidence>
<dbReference type="InterPro" id="IPR050327">
    <property type="entry name" value="Proton-linked_MCT"/>
</dbReference>
<dbReference type="SUPFAM" id="SSF103473">
    <property type="entry name" value="MFS general substrate transporter"/>
    <property type="match status" value="1"/>
</dbReference>
<keyword evidence="5" id="KW-1185">Reference proteome</keyword>
<feature type="transmembrane region" description="Helical" evidence="3">
    <location>
        <begin position="450"/>
        <end position="469"/>
    </location>
</feature>
<feature type="transmembrane region" description="Helical" evidence="3">
    <location>
        <begin position="489"/>
        <end position="508"/>
    </location>
</feature>
<evidence type="ECO:0000313" key="4">
    <source>
        <dbReference type="EMBL" id="CAH1796577.1"/>
    </source>
</evidence>
<protein>
    <submittedName>
        <fullName evidence="4">Uncharacterized protein</fullName>
    </submittedName>
</protein>
<keyword evidence="3" id="KW-0472">Membrane</keyword>
<dbReference type="AlphaFoldDB" id="A0A8J1TWN1"/>
<feature type="transmembrane region" description="Helical" evidence="3">
    <location>
        <begin position="520"/>
        <end position="540"/>
    </location>
</feature>
<comment type="subcellular location">
    <subcellularLocation>
        <location evidence="1">Membrane</location>
        <topology evidence="1">Multi-pass membrane protein</topology>
    </subcellularLocation>
</comment>
<feature type="compositionally biased region" description="Low complexity" evidence="2">
    <location>
        <begin position="37"/>
        <end position="46"/>
    </location>
</feature>
<feature type="transmembrane region" description="Helical" evidence="3">
    <location>
        <begin position="215"/>
        <end position="233"/>
    </location>
</feature>
<feature type="transmembrane region" description="Helical" evidence="3">
    <location>
        <begin position="151"/>
        <end position="176"/>
    </location>
</feature>
<dbReference type="PROSITE" id="PS50850">
    <property type="entry name" value="MFS"/>
    <property type="match status" value="1"/>
</dbReference>
<feature type="transmembrane region" description="Helical" evidence="3">
    <location>
        <begin position="56"/>
        <end position="82"/>
    </location>
</feature>
<evidence type="ECO:0000256" key="2">
    <source>
        <dbReference type="SAM" id="MobiDB-lite"/>
    </source>
</evidence>
<keyword evidence="3" id="KW-0812">Transmembrane</keyword>
<dbReference type="PANTHER" id="PTHR11360:SF286">
    <property type="entry name" value="GH22266P"/>
    <property type="match status" value="1"/>
</dbReference>
<evidence type="ECO:0000256" key="1">
    <source>
        <dbReference type="ARBA" id="ARBA00004141"/>
    </source>
</evidence>
<feature type="transmembrane region" description="Helical" evidence="3">
    <location>
        <begin position="183"/>
        <end position="203"/>
    </location>
</feature>
<accession>A0A8J1TWN1</accession>
<dbReference type="PANTHER" id="PTHR11360">
    <property type="entry name" value="MONOCARBOXYLATE TRANSPORTER"/>
    <property type="match status" value="1"/>
</dbReference>
<feature type="region of interest" description="Disordered" evidence="2">
    <location>
        <begin position="1"/>
        <end position="46"/>
    </location>
</feature>
<dbReference type="Pfam" id="PF07690">
    <property type="entry name" value="MFS_1"/>
    <property type="match status" value="2"/>
</dbReference>
<gene>
    <name evidence="4" type="ORF">OFUS_LOCUS20970</name>
</gene>
<keyword evidence="3" id="KW-1133">Transmembrane helix</keyword>
<organism evidence="4 5">
    <name type="scientific">Owenia fusiformis</name>
    <name type="common">Polychaete worm</name>
    <dbReference type="NCBI Taxonomy" id="6347"/>
    <lineage>
        <taxon>Eukaryota</taxon>
        <taxon>Metazoa</taxon>
        <taxon>Spiralia</taxon>
        <taxon>Lophotrochozoa</taxon>
        <taxon>Annelida</taxon>
        <taxon>Polychaeta</taxon>
        <taxon>Sedentaria</taxon>
        <taxon>Canalipalpata</taxon>
        <taxon>Sabellida</taxon>
        <taxon>Oweniida</taxon>
        <taxon>Oweniidae</taxon>
        <taxon>Owenia</taxon>
    </lineage>
</organism>
<dbReference type="OrthoDB" id="2213137at2759"/>
<dbReference type="GO" id="GO:0016020">
    <property type="term" value="C:membrane"/>
    <property type="evidence" value="ECO:0007669"/>
    <property type="project" value="UniProtKB-SubCell"/>
</dbReference>
<feature type="transmembrane region" description="Helical" evidence="3">
    <location>
        <begin position="546"/>
        <end position="569"/>
    </location>
</feature>
<dbReference type="GO" id="GO:0008028">
    <property type="term" value="F:monocarboxylic acid transmembrane transporter activity"/>
    <property type="evidence" value="ECO:0007669"/>
    <property type="project" value="TreeGrafter"/>
</dbReference>
<feature type="compositionally biased region" description="Basic and acidic residues" evidence="2">
    <location>
        <begin position="1"/>
        <end position="17"/>
    </location>
</feature>
<sequence length="713" mass="78992">MAHDDVPHTVSAKDETMPPKSQNSLKDASKDYERTDSVSSKSSIGSGLPIPPDGGWGWVVCFGSFLAMLILDGLLFSFGVFFMELLMYFKEGTGKTALVGSMIQGMHLIAGPLVSGLVNKYGIRRVTIAGGLVTSASLLSSSFAPSVDFLIISYGVIGGLGISMIYLPAVLAVGFYFEKKRALANGIASSGSGIGTFVFSPLIEGLINSYTWRGTMLILSAVVMNTLLCGAVFRPIEPIRSKRKADKTDDLIDDEKRVSLIENEQPIEPLPDLLQSVPKRQLNMAVFPAIQKQLNENKTTHESHLNVDIKSPLYVHSLSTIPQNNHTGFGNLLKSTLLKQQFGSQDKTNVYRSLENGLHNVKQYRQPKASEHHDVKTNKPDDDILQNPLYRKDVFYSGSLTHLPEYVNSPSSKSYIKSMLSLPTSDSGDSTESIRSKFWRKMKRIFHQPLLRDPLFVMYMLPCVLWTSHSTIITYIPDYALSSGMSKSQAAMLISVIGITNTVGRIFIGWFADRDYVNCIILNALALLIAGSATMVLPFLPSYWYMLTYASIFGLCMSTWVSLRPIILVELLGIEQLTSAFGLLAMFQGIAFSIGPPIAGIMYDIGQSYTSPLVASGIMFASAGILSVLLKPILSRRNKLRHSWTSESLNSSLFDIPAKEALLVDQDEIWKHDENLEQNEILKQDEISKKDVISKQDDVWKQAEIWIKRKDIP</sequence>
<dbReference type="CDD" id="cd17352">
    <property type="entry name" value="MFS_MCT_SLC16"/>
    <property type="match status" value="1"/>
</dbReference>
<feature type="compositionally biased region" description="Basic and acidic residues" evidence="2">
    <location>
        <begin position="27"/>
        <end position="36"/>
    </location>
</feature>
<dbReference type="InterPro" id="IPR011701">
    <property type="entry name" value="MFS"/>
</dbReference>